<dbReference type="Proteomes" id="UP000092445">
    <property type="component" value="Unassembled WGS sequence"/>
</dbReference>
<name>A0A1B0ABN8_GLOPL</name>
<proteinExistence type="predicted"/>
<dbReference type="EnsemblMetazoa" id="GPAI040387-RA">
    <property type="protein sequence ID" value="GPAI040387-PA"/>
    <property type="gene ID" value="GPAI040387"/>
</dbReference>
<organism evidence="1 2">
    <name type="scientific">Glossina pallidipes</name>
    <name type="common">Tsetse fly</name>
    <dbReference type="NCBI Taxonomy" id="7398"/>
    <lineage>
        <taxon>Eukaryota</taxon>
        <taxon>Metazoa</taxon>
        <taxon>Ecdysozoa</taxon>
        <taxon>Arthropoda</taxon>
        <taxon>Hexapoda</taxon>
        <taxon>Insecta</taxon>
        <taxon>Pterygota</taxon>
        <taxon>Neoptera</taxon>
        <taxon>Endopterygota</taxon>
        <taxon>Diptera</taxon>
        <taxon>Brachycera</taxon>
        <taxon>Muscomorpha</taxon>
        <taxon>Hippoboscoidea</taxon>
        <taxon>Glossinidae</taxon>
        <taxon>Glossina</taxon>
    </lineage>
</organism>
<accession>A0A1B0ABN8</accession>
<sequence length="112" mass="12478">MSPKVVTSSAKLKRLRSPPDKCCKRAVNVCTLMSNCGRKLEIRIICVRSIATLLTTTSPVKLPRKRCDIAANNVVLPAPLQPNTATKSPYTNLIRNTVMDEQYEYCTPRGEQ</sequence>
<reference evidence="1" key="2">
    <citation type="submission" date="2020-05" db="UniProtKB">
        <authorList>
            <consortium name="EnsemblMetazoa"/>
        </authorList>
    </citation>
    <scope>IDENTIFICATION</scope>
    <source>
        <strain evidence="1">IAEA</strain>
    </source>
</reference>
<evidence type="ECO:0000313" key="2">
    <source>
        <dbReference type="Proteomes" id="UP000092445"/>
    </source>
</evidence>
<dbReference type="VEuPathDB" id="VectorBase:GPAI040387"/>
<evidence type="ECO:0000313" key="1">
    <source>
        <dbReference type="EnsemblMetazoa" id="GPAI040387-PA"/>
    </source>
</evidence>
<dbReference type="AlphaFoldDB" id="A0A1B0ABN8"/>
<keyword evidence="2" id="KW-1185">Reference proteome</keyword>
<reference evidence="2" key="1">
    <citation type="submission" date="2014-03" db="EMBL/GenBank/DDBJ databases">
        <authorList>
            <person name="Aksoy S."/>
            <person name="Warren W."/>
            <person name="Wilson R.K."/>
        </authorList>
    </citation>
    <scope>NUCLEOTIDE SEQUENCE [LARGE SCALE GENOMIC DNA]</scope>
    <source>
        <strain evidence="2">IAEA</strain>
    </source>
</reference>
<protein>
    <submittedName>
        <fullName evidence="1">Uncharacterized protein</fullName>
    </submittedName>
</protein>